<organism evidence="7 8">
    <name type="scientific">Coprinopsis cinerea (strain Okayama-7 / 130 / ATCC MYA-4618 / FGSC 9003)</name>
    <name type="common">Inky cap fungus</name>
    <name type="synonym">Hormographiella aspergillata</name>
    <dbReference type="NCBI Taxonomy" id="240176"/>
    <lineage>
        <taxon>Eukaryota</taxon>
        <taxon>Fungi</taxon>
        <taxon>Dikarya</taxon>
        <taxon>Basidiomycota</taxon>
        <taxon>Agaricomycotina</taxon>
        <taxon>Agaricomycetes</taxon>
        <taxon>Agaricomycetidae</taxon>
        <taxon>Agaricales</taxon>
        <taxon>Agaricineae</taxon>
        <taxon>Psathyrellaceae</taxon>
        <taxon>Coprinopsis</taxon>
    </lineage>
</organism>
<dbReference type="eggNOG" id="KOG3153">
    <property type="taxonomic scope" value="Eukaryota"/>
</dbReference>
<dbReference type="InterPro" id="IPR007373">
    <property type="entry name" value="Thiamin_PyroPKinase_B1-bd"/>
</dbReference>
<keyword evidence="2" id="KW-0547">Nucleotide-binding</keyword>
<dbReference type="GO" id="GO:0005524">
    <property type="term" value="F:ATP binding"/>
    <property type="evidence" value="ECO:0007669"/>
    <property type="project" value="UniProtKB-KW"/>
</dbReference>
<name>A8NTU2_COPC7</name>
<evidence type="ECO:0000256" key="5">
    <source>
        <dbReference type="SAM" id="MobiDB-lite"/>
    </source>
</evidence>
<dbReference type="PROSITE" id="PS51203">
    <property type="entry name" value="CS"/>
    <property type="match status" value="1"/>
</dbReference>
<dbReference type="OMA" id="WYLYLPG"/>
<dbReference type="NCBIfam" id="TIGR01378">
    <property type="entry name" value="thi_PPkinase"/>
    <property type="match status" value="1"/>
</dbReference>
<keyword evidence="4" id="KW-0067">ATP-binding</keyword>
<dbReference type="CDD" id="cd07995">
    <property type="entry name" value="TPK"/>
    <property type="match status" value="1"/>
</dbReference>
<dbReference type="EMBL" id="AACS02000004">
    <property type="protein sequence ID" value="EAU85487.2"/>
    <property type="molecule type" value="Genomic_DNA"/>
</dbReference>
<dbReference type="GO" id="GO:0030975">
    <property type="term" value="F:thiamine binding"/>
    <property type="evidence" value="ECO:0007669"/>
    <property type="project" value="InterPro"/>
</dbReference>
<reference evidence="7 8" key="1">
    <citation type="journal article" date="2010" name="Proc. Natl. Acad. Sci. U.S.A.">
        <title>Insights into evolution of multicellular fungi from the assembled chromosomes of the mushroom Coprinopsis cinerea (Coprinus cinereus).</title>
        <authorList>
            <person name="Stajich J.E."/>
            <person name="Wilke S.K."/>
            <person name="Ahren D."/>
            <person name="Au C.H."/>
            <person name="Birren B.W."/>
            <person name="Borodovsky M."/>
            <person name="Burns C."/>
            <person name="Canback B."/>
            <person name="Casselton L.A."/>
            <person name="Cheng C.K."/>
            <person name="Deng J."/>
            <person name="Dietrich F.S."/>
            <person name="Fargo D.C."/>
            <person name="Farman M.L."/>
            <person name="Gathman A.C."/>
            <person name="Goldberg J."/>
            <person name="Guigo R."/>
            <person name="Hoegger P.J."/>
            <person name="Hooker J.B."/>
            <person name="Huggins A."/>
            <person name="James T.Y."/>
            <person name="Kamada T."/>
            <person name="Kilaru S."/>
            <person name="Kodira C."/>
            <person name="Kues U."/>
            <person name="Kupfer D."/>
            <person name="Kwan H.S."/>
            <person name="Lomsadze A."/>
            <person name="Li W."/>
            <person name="Lilly W.W."/>
            <person name="Ma L.J."/>
            <person name="Mackey A.J."/>
            <person name="Manning G."/>
            <person name="Martin F."/>
            <person name="Muraguchi H."/>
            <person name="Natvig D.O."/>
            <person name="Palmerini H."/>
            <person name="Ramesh M.A."/>
            <person name="Rehmeyer C.J."/>
            <person name="Roe B.A."/>
            <person name="Shenoy N."/>
            <person name="Stanke M."/>
            <person name="Ter-Hovhannisyan V."/>
            <person name="Tunlid A."/>
            <person name="Velagapudi R."/>
            <person name="Vision T.J."/>
            <person name="Zeng Q."/>
            <person name="Zolan M.E."/>
            <person name="Pukkila P.J."/>
        </authorList>
    </citation>
    <scope>NUCLEOTIDE SEQUENCE [LARGE SCALE GENOMIC DNA]</scope>
    <source>
        <strain evidence="8">Okayama-7 / 130 / ATCC MYA-4618 / FGSC 9003</strain>
    </source>
</reference>
<dbReference type="RefSeq" id="XP_001836303.2">
    <property type="nucleotide sequence ID" value="XM_001836251.2"/>
</dbReference>
<evidence type="ECO:0000313" key="7">
    <source>
        <dbReference type="EMBL" id="EAU85487.2"/>
    </source>
</evidence>
<feature type="region of interest" description="Disordered" evidence="5">
    <location>
        <begin position="417"/>
        <end position="442"/>
    </location>
</feature>
<keyword evidence="8" id="KW-1185">Reference proteome</keyword>
<dbReference type="InterPro" id="IPR007052">
    <property type="entry name" value="CS_dom"/>
</dbReference>
<accession>A8NTU2</accession>
<dbReference type="PANTHER" id="PTHR13622">
    <property type="entry name" value="THIAMIN PYROPHOSPHOKINASE"/>
    <property type="match status" value="1"/>
</dbReference>
<dbReference type="VEuPathDB" id="FungiDB:CC1G_06388"/>
<proteinExistence type="predicted"/>
<dbReference type="Gene3D" id="2.60.120.320">
    <property type="entry name" value="Thiamin pyrophosphokinase, thiamin-binding domain"/>
    <property type="match status" value="1"/>
</dbReference>
<evidence type="ECO:0000256" key="2">
    <source>
        <dbReference type="ARBA" id="ARBA00022741"/>
    </source>
</evidence>
<evidence type="ECO:0000259" key="6">
    <source>
        <dbReference type="PROSITE" id="PS51203"/>
    </source>
</evidence>
<dbReference type="Pfam" id="PF04969">
    <property type="entry name" value="CS"/>
    <property type="match status" value="1"/>
</dbReference>
<evidence type="ECO:0000256" key="1">
    <source>
        <dbReference type="ARBA" id="ARBA00022679"/>
    </source>
</evidence>
<dbReference type="STRING" id="240176.A8NTU2"/>
<dbReference type="Gene3D" id="3.40.50.10240">
    <property type="entry name" value="Thiamin pyrophosphokinase, catalytic domain"/>
    <property type="match status" value="1"/>
</dbReference>
<dbReference type="SUPFAM" id="SSF49764">
    <property type="entry name" value="HSP20-like chaperones"/>
    <property type="match status" value="1"/>
</dbReference>
<dbReference type="OrthoDB" id="266138at2759"/>
<comment type="caution">
    <text evidence="7">The sequence shown here is derived from an EMBL/GenBank/DDBJ whole genome shotgun (WGS) entry which is preliminary data.</text>
</comment>
<evidence type="ECO:0000256" key="3">
    <source>
        <dbReference type="ARBA" id="ARBA00022777"/>
    </source>
</evidence>
<dbReference type="GO" id="GO:0004788">
    <property type="term" value="F:thiamine diphosphokinase activity"/>
    <property type="evidence" value="ECO:0007669"/>
    <property type="project" value="InterPro"/>
</dbReference>
<sequence>MDKYNERPYYPYSWHQSHDQATLLLMVPHDTQDEDLSVLIDRDYLVVGVKGHPPTIKGKLYSAVDTASSVWQLEPHSSRLSARDRTISTTSTTSTQSSYAFVSDPDISSSFAASLEVSDAEDGYFSSAPSPTVLQGELERTTAGGIPPRRRLPSNIASRSTSPGRAIFQNMQIASSFSSLESLHSPQSGRLLTIHLEKEKSIIWPSLITGPVPETMSPTLTNSVVFNSSEELEHQYNMDPTSLALIGLEYADIRKNKEEAFEYFLRAWHQAHVPSATMRLVSLYLPLNATETVEELEPEEQPKRGSFPYYFQCIGGLKGVAQLYLEAGLLHLEGAASTLLAASYSSLSSLRVPIQTQTGTDGGTEAWKRDREAAAKYFERARALQPDMDVPTIPEDNVSAINKQELDVQMPSIDLSDSVTPESIGTSDPASDHEYPTIRRRQKKTEMAVVERTEKLADDIDSTWYLYIPGLVGAGTALLVLGVWRACADGGANRLYDILPDDKTRLQYLPNLIKGDLDSIRPDVREFYEKHNVSVVEDGSQYATDLMKCVDAISEEEEKGRQPQNEDIVLLGGLSGRLDQTVHTLSYLHKLRKVRRVYAATDDNVGWVLDTGEHDIEVDHNILGQTCSLLPVGIDSTILTTKGLRWNLDNEPSSFDGLVSTSNHLVPGENVWIRTTKPIWWTMELKNI</sequence>
<dbReference type="InParanoid" id="A8NTU2"/>
<evidence type="ECO:0000313" key="8">
    <source>
        <dbReference type="Proteomes" id="UP000001861"/>
    </source>
</evidence>
<dbReference type="SMART" id="SM00983">
    <property type="entry name" value="TPK_B1_binding"/>
    <property type="match status" value="1"/>
</dbReference>
<evidence type="ECO:0000256" key="4">
    <source>
        <dbReference type="ARBA" id="ARBA00022840"/>
    </source>
</evidence>
<dbReference type="FunFam" id="2.60.120.320:FF:000001">
    <property type="entry name" value="Thiamine pyrophosphokinase"/>
    <property type="match status" value="1"/>
</dbReference>
<dbReference type="Pfam" id="PF04263">
    <property type="entry name" value="TPK_catalytic"/>
    <property type="match status" value="1"/>
</dbReference>
<dbReference type="SUPFAM" id="SSF63999">
    <property type="entry name" value="Thiamin pyrophosphokinase, catalytic domain"/>
    <property type="match status" value="1"/>
</dbReference>
<dbReference type="GO" id="GO:0009229">
    <property type="term" value="P:thiamine diphosphate biosynthetic process"/>
    <property type="evidence" value="ECO:0007669"/>
    <property type="project" value="InterPro"/>
</dbReference>
<feature type="compositionally biased region" description="Polar residues" evidence="5">
    <location>
        <begin position="417"/>
        <end position="429"/>
    </location>
</feature>
<dbReference type="Gene3D" id="2.60.40.790">
    <property type="match status" value="1"/>
</dbReference>
<feature type="region of interest" description="Disordered" evidence="5">
    <location>
        <begin position="142"/>
        <end position="161"/>
    </location>
</feature>
<dbReference type="Proteomes" id="UP000001861">
    <property type="component" value="Unassembled WGS sequence"/>
</dbReference>
<dbReference type="GO" id="GO:0016301">
    <property type="term" value="F:kinase activity"/>
    <property type="evidence" value="ECO:0007669"/>
    <property type="project" value="UniProtKB-KW"/>
</dbReference>
<keyword evidence="1" id="KW-0808">Transferase</keyword>
<dbReference type="SUPFAM" id="SSF63862">
    <property type="entry name" value="Thiamin pyrophosphokinase, substrate-binding domain"/>
    <property type="match status" value="1"/>
</dbReference>
<dbReference type="GO" id="GO:0006772">
    <property type="term" value="P:thiamine metabolic process"/>
    <property type="evidence" value="ECO:0007669"/>
    <property type="project" value="InterPro"/>
</dbReference>
<dbReference type="KEGG" id="cci:CC1G_06388"/>
<dbReference type="InterPro" id="IPR006282">
    <property type="entry name" value="Thi_PPkinase"/>
</dbReference>
<dbReference type="HOGENOM" id="CLU_034816_0_0_1"/>
<keyword evidence="3" id="KW-0418">Kinase</keyword>
<dbReference type="InterPro" id="IPR036759">
    <property type="entry name" value="TPK_catalytic_sf"/>
</dbReference>
<dbReference type="PANTHER" id="PTHR13622:SF8">
    <property type="entry name" value="THIAMIN PYROPHOSPHOKINASE 1"/>
    <property type="match status" value="1"/>
</dbReference>
<gene>
    <name evidence="7" type="ORF">CC1G_06388</name>
</gene>
<protein>
    <submittedName>
        <fullName evidence="7">Thiamine pyrophosphokinase</fullName>
    </submittedName>
</protein>
<dbReference type="InterPro" id="IPR007371">
    <property type="entry name" value="TPK_catalytic"/>
</dbReference>
<dbReference type="InterPro" id="IPR036371">
    <property type="entry name" value="TPK_B1-bd_sf"/>
</dbReference>
<dbReference type="AlphaFoldDB" id="A8NTU2"/>
<dbReference type="Pfam" id="PF04265">
    <property type="entry name" value="TPK_B1_binding"/>
    <property type="match status" value="1"/>
</dbReference>
<dbReference type="InterPro" id="IPR008978">
    <property type="entry name" value="HSP20-like_chaperone"/>
</dbReference>
<dbReference type="GeneID" id="6012846"/>
<feature type="domain" description="CS" evidence="6">
    <location>
        <begin position="7"/>
        <end position="208"/>
    </location>
</feature>